<evidence type="ECO:0000256" key="1">
    <source>
        <dbReference type="SAM" id="MobiDB-lite"/>
    </source>
</evidence>
<dbReference type="EMBL" id="BGZL01000017">
    <property type="protein sequence ID" value="GBQ03381.1"/>
    <property type="molecule type" value="Genomic_DNA"/>
</dbReference>
<feature type="region of interest" description="Disordered" evidence="1">
    <location>
        <begin position="57"/>
        <end position="102"/>
    </location>
</feature>
<organism evidence="2 3">
    <name type="scientific">Streptomyces spongiicola</name>
    <dbReference type="NCBI Taxonomy" id="1690221"/>
    <lineage>
        <taxon>Bacteria</taxon>
        <taxon>Bacillati</taxon>
        <taxon>Actinomycetota</taxon>
        <taxon>Actinomycetes</taxon>
        <taxon>Kitasatosporales</taxon>
        <taxon>Streptomycetaceae</taxon>
        <taxon>Streptomyces</taxon>
    </lineage>
</organism>
<protein>
    <submittedName>
        <fullName evidence="2">Uncharacterized protein</fullName>
    </submittedName>
</protein>
<name>A0A388T5D1_9ACTN</name>
<comment type="caution">
    <text evidence="2">The sequence shown here is derived from an EMBL/GenBank/DDBJ whole genome shotgun (WGS) entry which is preliminary data.</text>
</comment>
<evidence type="ECO:0000313" key="2">
    <source>
        <dbReference type="EMBL" id="GBQ03381.1"/>
    </source>
</evidence>
<sequence>MRARGSGLGPRARTRVGWPVAGRVSRGADRRSRFAVAGAGAGAGRGPHPVIRTAVARTRWPGPDGPDPVIRAGGVPRPCAAPRPDRHPARARSRGRGAGPVS</sequence>
<dbReference type="Proteomes" id="UP000265354">
    <property type="component" value="Unassembled WGS sequence"/>
</dbReference>
<gene>
    <name evidence="2" type="ORF">SSP531S_48540</name>
</gene>
<reference evidence="2 3" key="1">
    <citation type="submission" date="2018-07" db="EMBL/GenBank/DDBJ databases">
        <title>Whole Genome Shotgun Sequence of Streptomyces spongiicola strain 531S.</title>
        <authorList>
            <person name="Dohra H."/>
            <person name="Kodani S."/>
        </authorList>
    </citation>
    <scope>NUCLEOTIDE SEQUENCE [LARGE SCALE GENOMIC DNA]</scope>
    <source>
        <strain evidence="2 3">531S</strain>
    </source>
</reference>
<evidence type="ECO:0000313" key="3">
    <source>
        <dbReference type="Proteomes" id="UP000265354"/>
    </source>
</evidence>
<dbReference type="AlphaFoldDB" id="A0A388T5D1"/>
<accession>A0A388T5D1</accession>
<proteinExistence type="predicted"/>